<dbReference type="InterPro" id="IPR039421">
    <property type="entry name" value="Type_1_exporter"/>
</dbReference>
<dbReference type="InterPro" id="IPR011527">
    <property type="entry name" value="ABC1_TM_dom"/>
</dbReference>
<comment type="subcellular location">
    <subcellularLocation>
        <location evidence="1">Cell membrane</location>
        <topology evidence="1">Multi-pass membrane protein</topology>
    </subcellularLocation>
</comment>
<dbReference type="GO" id="GO:0005524">
    <property type="term" value="F:ATP binding"/>
    <property type="evidence" value="ECO:0007669"/>
    <property type="project" value="UniProtKB-KW"/>
</dbReference>
<keyword evidence="2 7" id="KW-0812">Transmembrane</keyword>
<feature type="domain" description="ABC transporter" evidence="8">
    <location>
        <begin position="357"/>
        <end position="591"/>
    </location>
</feature>
<dbReference type="GO" id="GO:0016887">
    <property type="term" value="F:ATP hydrolysis activity"/>
    <property type="evidence" value="ECO:0007669"/>
    <property type="project" value="InterPro"/>
</dbReference>
<keyword evidence="6 7" id="KW-0472">Membrane</keyword>
<dbReference type="InterPro" id="IPR003593">
    <property type="entry name" value="AAA+_ATPase"/>
</dbReference>
<feature type="transmembrane region" description="Helical" evidence="7">
    <location>
        <begin position="294"/>
        <end position="311"/>
    </location>
</feature>
<evidence type="ECO:0000313" key="10">
    <source>
        <dbReference type="EMBL" id="OIO17249.1"/>
    </source>
</evidence>
<dbReference type="SUPFAM" id="SSF52540">
    <property type="entry name" value="P-loop containing nucleoside triphosphate hydrolases"/>
    <property type="match status" value="1"/>
</dbReference>
<evidence type="ECO:0000256" key="3">
    <source>
        <dbReference type="ARBA" id="ARBA00022741"/>
    </source>
</evidence>
<dbReference type="FunFam" id="3.40.50.300:FF:000218">
    <property type="entry name" value="Multidrug ABC transporter ATP-binding protein"/>
    <property type="match status" value="1"/>
</dbReference>
<dbReference type="GO" id="GO:0015421">
    <property type="term" value="F:ABC-type oligopeptide transporter activity"/>
    <property type="evidence" value="ECO:0007669"/>
    <property type="project" value="TreeGrafter"/>
</dbReference>
<dbReference type="Proteomes" id="UP000182465">
    <property type="component" value="Unassembled WGS sequence"/>
</dbReference>
<evidence type="ECO:0000259" key="9">
    <source>
        <dbReference type="PROSITE" id="PS50929"/>
    </source>
</evidence>
<dbReference type="SUPFAM" id="SSF90123">
    <property type="entry name" value="ABC transporter transmembrane region"/>
    <property type="match status" value="1"/>
</dbReference>
<dbReference type="PANTHER" id="PTHR43394:SF1">
    <property type="entry name" value="ATP-BINDING CASSETTE SUB-FAMILY B MEMBER 10, MITOCHONDRIAL"/>
    <property type="match status" value="1"/>
</dbReference>
<dbReference type="Gene3D" id="3.40.50.300">
    <property type="entry name" value="P-loop containing nucleotide triphosphate hydrolases"/>
    <property type="match status" value="1"/>
</dbReference>
<feature type="transmembrane region" description="Helical" evidence="7">
    <location>
        <begin position="270"/>
        <end position="288"/>
    </location>
</feature>
<sequence>MINDKRISAIIKLSTQAFSPYKWHIIGLIVLSFIAGIFEGIGVNALIPLFSFALGGSEGGTDIISRTIERFFNYFGAAFNVTHLLIFISLLFIFKAIFSLIVIYIKTKINNDYGEQTRTRLFQSILKSNWPHLLRQRLGHLETILMVDVPASQSLLEQISVDIMTAVSLFVYIVVAINISATTTLIALVIGAIFFLLLKPTIYRIKILSYERTLINQKTAHHIGENILGMKTVKAMVIERAVGEKGIRLFQELKHITIKVSLLKSITSQLILPVSVIFICVVFVFSYHSPSFNLAVLAAVVYLVEKIFTYIQQLEKGLQNINECVPNLRNVLDYEKKALAEQEQDVGQTDLSYNKNLKFENVGFFYETGRPVLKNLNFVLNKGESVGFIGSSGVGKTTLVDLILRLLTPTSGNILIDGKNITNFSLSSWRKKIGYIAQDMFLINDTIENNIRFYNQNLSANDIIQAARLANIDDFINQCPHKMKTIVGERGIMLSVGQRQRLVIARILAVQPEILILDEATSALDNESELKIQKVIKNLKGKITVLIIAHRLSTVINLDNVIVLDNGMIAEQGAPRELLKNKNSYFHKVYT</sequence>
<dbReference type="GO" id="GO:0005886">
    <property type="term" value="C:plasma membrane"/>
    <property type="evidence" value="ECO:0007669"/>
    <property type="project" value="UniProtKB-SubCell"/>
</dbReference>
<dbReference type="PROSITE" id="PS00211">
    <property type="entry name" value="ABC_TRANSPORTER_1"/>
    <property type="match status" value="1"/>
</dbReference>
<evidence type="ECO:0008006" key="12">
    <source>
        <dbReference type="Google" id="ProtNLM"/>
    </source>
</evidence>
<accession>A0A1J4U1J0</accession>
<dbReference type="AlphaFoldDB" id="A0A1J4U1J0"/>
<organism evidence="10 11">
    <name type="scientific">Candidatus Kuenenbacteria bacterium CG1_02_38_13</name>
    <dbReference type="NCBI Taxonomy" id="1805235"/>
    <lineage>
        <taxon>Bacteria</taxon>
        <taxon>Candidatus Kueneniibacteriota</taxon>
    </lineage>
</organism>
<dbReference type="PANTHER" id="PTHR43394">
    <property type="entry name" value="ATP-DEPENDENT PERMEASE MDL1, MITOCHONDRIAL"/>
    <property type="match status" value="1"/>
</dbReference>
<dbReference type="SMART" id="SM00382">
    <property type="entry name" value="AAA"/>
    <property type="match status" value="1"/>
</dbReference>
<evidence type="ECO:0000256" key="1">
    <source>
        <dbReference type="ARBA" id="ARBA00004651"/>
    </source>
</evidence>
<feature type="transmembrane region" description="Helical" evidence="7">
    <location>
        <begin position="23"/>
        <end position="50"/>
    </location>
</feature>
<dbReference type="InterPro" id="IPR036640">
    <property type="entry name" value="ABC1_TM_sf"/>
</dbReference>
<dbReference type="InterPro" id="IPR027417">
    <property type="entry name" value="P-loop_NTPase"/>
</dbReference>
<feature type="transmembrane region" description="Helical" evidence="7">
    <location>
        <begin position="71"/>
        <end position="104"/>
    </location>
</feature>
<evidence type="ECO:0000259" key="8">
    <source>
        <dbReference type="PROSITE" id="PS50893"/>
    </source>
</evidence>
<evidence type="ECO:0000256" key="5">
    <source>
        <dbReference type="ARBA" id="ARBA00022989"/>
    </source>
</evidence>
<evidence type="ECO:0000256" key="2">
    <source>
        <dbReference type="ARBA" id="ARBA00022692"/>
    </source>
</evidence>
<keyword evidence="4" id="KW-0067">ATP-binding</keyword>
<proteinExistence type="predicted"/>
<dbReference type="EMBL" id="MNVB01000035">
    <property type="protein sequence ID" value="OIO17249.1"/>
    <property type="molecule type" value="Genomic_DNA"/>
</dbReference>
<reference evidence="10 11" key="1">
    <citation type="journal article" date="2016" name="Environ. Microbiol.">
        <title>Genomic resolution of a cold subsurface aquifer community provides metabolic insights for novel microbes adapted to high CO concentrations.</title>
        <authorList>
            <person name="Probst A.J."/>
            <person name="Castelle C.J."/>
            <person name="Singh A."/>
            <person name="Brown C.T."/>
            <person name="Anantharaman K."/>
            <person name="Sharon I."/>
            <person name="Hug L.A."/>
            <person name="Burstein D."/>
            <person name="Emerson J.B."/>
            <person name="Thomas B.C."/>
            <person name="Banfield J.F."/>
        </authorList>
    </citation>
    <scope>NUCLEOTIDE SEQUENCE [LARGE SCALE GENOMIC DNA]</scope>
    <source>
        <strain evidence="10">CG1_02_38_13</strain>
    </source>
</reference>
<keyword evidence="5 7" id="KW-1133">Transmembrane helix</keyword>
<feature type="domain" description="ABC transmembrane type-1" evidence="9">
    <location>
        <begin position="26"/>
        <end position="323"/>
    </location>
</feature>
<dbReference type="PROSITE" id="PS50929">
    <property type="entry name" value="ABC_TM1F"/>
    <property type="match status" value="1"/>
</dbReference>
<evidence type="ECO:0000256" key="4">
    <source>
        <dbReference type="ARBA" id="ARBA00022840"/>
    </source>
</evidence>
<comment type="caution">
    <text evidence="10">The sequence shown here is derived from an EMBL/GenBank/DDBJ whole genome shotgun (WGS) entry which is preliminary data.</text>
</comment>
<gene>
    <name evidence="10" type="ORF">AUJ29_01575</name>
</gene>
<dbReference type="InterPro" id="IPR017871">
    <property type="entry name" value="ABC_transporter-like_CS"/>
</dbReference>
<evidence type="ECO:0000256" key="7">
    <source>
        <dbReference type="SAM" id="Phobius"/>
    </source>
</evidence>
<protein>
    <recommendedName>
        <fullName evidence="12">ABC transporter ATP-binding protein</fullName>
    </recommendedName>
</protein>
<evidence type="ECO:0000313" key="11">
    <source>
        <dbReference type="Proteomes" id="UP000182465"/>
    </source>
</evidence>
<keyword evidence="3" id="KW-0547">Nucleotide-binding</keyword>
<dbReference type="Pfam" id="PF00664">
    <property type="entry name" value="ABC_membrane"/>
    <property type="match status" value="1"/>
</dbReference>
<dbReference type="InterPro" id="IPR003439">
    <property type="entry name" value="ABC_transporter-like_ATP-bd"/>
</dbReference>
<dbReference type="Gene3D" id="1.20.1560.10">
    <property type="entry name" value="ABC transporter type 1, transmembrane domain"/>
    <property type="match status" value="1"/>
</dbReference>
<evidence type="ECO:0000256" key="6">
    <source>
        <dbReference type="ARBA" id="ARBA00023136"/>
    </source>
</evidence>
<feature type="transmembrane region" description="Helical" evidence="7">
    <location>
        <begin position="169"/>
        <end position="198"/>
    </location>
</feature>
<dbReference type="PROSITE" id="PS50893">
    <property type="entry name" value="ABC_TRANSPORTER_2"/>
    <property type="match status" value="1"/>
</dbReference>
<name>A0A1J4U1J0_9BACT</name>
<dbReference type="Pfam" id="PF00005">
    <property type="entry name" value="ABC_tran"/>
    <property type="match status" value="1"/>
</dbReference>